<reference evidence="1 2" key="1">
    <citation type="submission" date="2019-07" db="EMBL/GenBank/DDBJ databases">
        <title>Genomes of Cafeteria roenbergensis.</title>
        <authorList>
            <person name="Fischer M.G."/>
            <person name="Hackl T."/>
            <person name="Roman M."/>
        </authorList>
    </citation>
    <scope>NUCLEOTIDE SEQUENCE [LARGE SCALE GENOMIC DNA]</scope>
    <source>
        <strain evidence="1 2">RCC970-E3</strain>
    </source>
</reference>
<evidence type="ECO:0000313" key="1">
    <source>
        <dbReference type="EMBL" id="KAA0161768.1"/>
    </source>
</evidence>
<dbReference type="EMBL" id="VLTL01000090">
    <property type="protein sequence ID" value="KAA0161768.1"/>
    <property type="molecule type" value="Genomic_DNA"/>
</dbReference>
<protein>
    <submittedName>
        <fullName evidence="1">Uncharacterized protein</fullName>
    </submittedName>
</protein>
<gene>
    <name evidence="1" type="ORF">FNF28_04955</name>
</gene>
<organism evidence="1 2">
    <name type="scientific">Cafeteria roenbergensis</name>
    <name type="common">Marine flagellate</name>
    <dbReference type="NCBI Taxonomy" id="33653"/>
    <lineage>
        <taxon>Eukaryota</taxon>
        <taxon>Sar</taxon>
        <taxon>Stramenopiles</taxon>
        <taxon>Bigyra</taxon>
        <taxon>Opalozoa</taxon>
        <taxon>Bicosoecida</taxon>
        <taxon>Cafeteriaceae</taxon>
        <taxon>Cafeteria</taxon>
    </lineage>
</organism>
<dbReference type="AlphaFoldDB" id="A0A5A8D986"/>
<evidence type="ECO:0000313" key="2">
    <source>
        <dbReference type="Proteomes" id="UP000324907"/>
    </source>
</evidence>
<comment type="caution">
    <text evidence="1">The sequence shown here is derived from an EMBL/GenBank/DDBJ whole genome shotgun (WGS) entry which is preliminary data.</text>
</comment>
<sequence>MTPGPAAATAPQAKDEEHQAKLKKLLANRARVEKLGMKDEKLDAEIAAFAKGAAPARWWWTAPRRTRC</sequence>
<name>A0A5A8D986_CAFRO</name>
<accession>A0A5A8D986</accession>
<dbReference type="Proteomes" id="UP000324907">
    <property type="component" value="Unassembled WGS sequence"/>
</dbReference>
<proteinExistence type="predicted"/>